<dbReference type="Proteomes" id="UP000184693">
    <property type="component" value="Unassembled WGS sequence"/>
</dbReference>
<accession>A0A1N6K4C6</accession>
<evidence type="ECO:0000256" key="5">
    <source>
        <dbReference type="PROSITE-ProRule" id="PRU01240"/>
    </source>
</evidence>
<dbReference type="InterPro" id="IPR015500">
    <property type="entry name" value="Peptidase_S8_subtilisin-rel"/>
</dbReference>
<dbReference type="PRINTS" id="PR00723">
    <property type="entry name" value="SUBTILISIN"/>
</dbReference>
<dbReference type="Pfam" id="PF00082">
    <property type="entry name" value="Peptidase_S8"/>
    <property type="match status" value="1"/>
</dbReference>
<feature type="active site" description="Charge relay system" evidence="5">
    <location>
        <position position="296"/>
    </location>
</feature>
<evidence type="ECO:0000256" key="3">
    <source>
        <dbReference type="ARBA" id="ARBA00022801"/>
    </source>
</evidence>
<protein>
    <submittedName>
        <fullName evidence="8">Subtilase family protein</fullName>
    </submittedName>
</protein>
<evidence type="ECO:0000256" key="2">
    <source>
        <dbReference type="ARBA" id="ARBA00022670"/>
    </source>
</evidence>
<dbReference type="Gene3D" id="3.40.50.200">
    <property type="entry name" value="Peptidase S8/S53 domain"/>
    <property type="match status" value="1"/>
</dbReference>
<dbReference type="InterPro" id="IPR036852">
    <property type="entry name" value="Peptidase_S8/S53_dom_sf"/>
</dbReference>
<evidence type="ECO:0000313" key="9">
    <source>
        <dbReference type="Proteomes" id="UP000184693"/>
    </source>
</evidence>
<organism evidence="8 9">
    <name type="scientific">Paraburkholderia phenazinium</name>
    <dbReference type="NCBI Taxonomy" id="60549"/>
    <lineage>
        <taxon>Bacteria</taxon>
        <taxon>Pseudomonadati</taxon>
        <taxon>Pseudomonadota</taxon>
        <taxon>Betaproteobacteria</taxon>
        <taxon>Burkholderiales</taxon>
        <taxon>Burkholderiaceae</taxon>
        <taxon>Paraburkholderia</taxon>
    </lineage>
</organism>
<evidence type="ECO:0000256" key="6">
    <source>
        <dbReference type="SAM" id="MobiDB-lite"/>
    </source>
</evidence>
<proteinExistence type="inferred from homology"/>
<feature type="active site" description="Charge relay system" evidence="5">
    <location>
        <position position="473"/>
    </location>
</feature>
<dbReference type="InterPro" id="IPR022398">
    <property type="entry name" value="Peptidase_S8_His-AS"/>
</dbReference>
<dbReference type="RefSeq" id="WP_074267851.1">
    <property type="nucleotide sequence ID" value="NZ_FSRM01000002.1"/>
</dbReference>
<dbReference type="PROSITE" id="PS00137">
    <property type="entry name" value="SUBTILASE_HIS"/>
    <property type="match status" value="1"/>
</dbReference>
<sequence>MEQDKHSGAPSAEPVTVENNKRQYLIGSRRGVLAQQASVQPMSATELHSAVTNLPGVEIVHVVTGHKNSHQNSVRADEATHTYVVKLDANHAQALQNVAPPHMIVEEDHPLGYGRKPESESTELLHPQSAFDGPLTRQVVIRVIGEEGQPVAGVAIALTGDGNPASGTTDASGEVALALVQSQPGPARSLFVRPLNRYWNKYMLTPTLSSEQVNVVQVVPLSQPNPQVPPAASLGWGQRLMGLEDNGREPRGLGVRVAIVDSGADASHPLLSHIREGVDFTNSDDVQTWKRDTIGHGSHCAGVIGAKASAEADKQRLSMRGFVPDAEIHALKIFPGGQFSTLLKALDYCIDHDIDVVNLSLGAPQTSEVVEHKLIEAAQSGVACIVAAGNSGGPVQYPAASPYVLAVSALGLQSELPPTVWEQTQILKQALTREGLFAPTFSCFGPQVAVCGPGVGIVSTVPGATFMPDSGTSMAAPHIAGLAAMLLADPQLSQYLGPRGLNRVACLFRLIRMISSPILARDPENRFGAGLPRLQNLTRLFTRGM</sequence>
<evidence type="ECO:0000259" key="7">
    <source>
        <dbReference type="Pfam" id="PF00082"/>
    </source>
</evidence>
<feature type="domain" description="Peptidase S8/S53" evidence="7">
    <location>
        <begin position="254"/>
        <end position="488"/>
    </location>
</feature>
<evidence type="ECO:0000256" key="4">
    <source>
        <dbReference type="ARBA" id="ARBA00022825"/>
    </source>
</evidence>
<keyword evidence="2 5" id="KW-0645">Protease</keyword>
<name>A0A1N6K4C6_9BURK</name>
<dbReference type="PANTHER" id="PTHR43806">
    <property type="entry name" value="PEPTIDASE S8"/>
    <property type="match status" value="1"/>
</dbReference>
<dbReference type="InterPro" id="IPR023828">
    <property type="entry name" value="Peptidase_S8_Ser-AS"/>
</dbReference>
<dbReference type="InterPro" id="IPR050131">
    <property type="entry name" value="Peptidase_S8_subtilisin-like"/>
</dbReference>
<evidence type="ECO:0000256" key="1">
    <source>
        <dbReference type="ARBA" id="ARBA00011073"/>
    </source>
</evidence>
<dbReference type="SUPFAM" id="SSF52743">
    <property type="entry name" value="Subtilisin-like"/>
    <property type="match status" value="1"/>
</dbReference>
<gene>
    <name evidence="8" type="ORF">SAMN05444168_5942</name>
</gene>
<evidence type="ECO:0000313" key="8">
    <source>
        <dbReference type="EMBL" id="SIO51187.1"/>
    </source>
</evidence>
<keyword evidence="4 5" id="KW-0720">Serine protease</keyword>
<dbReference type="PROSITE" id="PS51892">
    <property type="entry name" value="SUBTILASE"/>
    <property type="match status" value="1"/>
</dbReference>
<reference evidence="8 9" key="1">
    <citation type="submission" date="2016-11" db="EMBL/GenBank/DDBJ databases">
        <authorList>
            <person name="Jaros S."/>
            <person name="Januszkiewicz K."/>
            <person name="Wedrychowicz H."/>
        </authorList>
    </citation>
    <scope>NUCLEOTIDE SEQUENCE [LARGE SCALE GENOMIC DNA]</scope>
    <source>
        <strain evidence="8 9">GAS86</strain>
    </source>
</reference>
<comment type="similarity">
    <text evidence="1 5">Belongs to the peptidase S8 family.</text>
</comment>
<feature type="region of interest" description="Disordered" evidence="6">
    <location>
        <begin position="1"/>
        <end position="20"/>
    </location>
</feature>
<dbReference type="PROSITE" id="PS00138">
    <property type="entry name" value="SUBTILASE_SER"/>
    <property type="match status" value="1"/>
</dbReference>
<dbReference type="EMBL" id="FSRM01000002">
    <property type="protein sequence ID" value="SIO51187.1"/>
    <property type="molecule type" value="Genomic_DNA"/>
</dbReference>
<dbReference type="PANTHER" id="PTHR43806:SF11">
    <property type="entry name" value="CEREVISIN-RELATED"/>
    <property type="match status" value="1"/>
</dbReference>
<dbReference type="GO" id="GO:0004252">
    <property type="term" value="F:serine-type endopeptidase activity"/>
    <property type="evidence" value="ECO:0007669"/>
    <property type="project" value="UniProtKB-UniRule"/>
</dbReference>
<dbReference type="InterPro" id="IPR000209">
    <property type="entry name" value="Peptidase_S8/S53_dom"/>
</dbReference>
<dbReference type="GO" id="GO:0006508">
    <property type="term" value="P:proteolysis"/>
    <property type="evidence" value="ECO:0007669"/>
    <property type="project" value="UniProtKB-KW"/>
</dbReference>
<dbReference type="OrthoDB" id="9790784at2"/>
<feature type="active site" description="Charge relay system" evidence="5">
    <location>
        <position position="261"/>
    </location>
</feature>
<keyword evidence="3 5" id="KW-0378">Hydrolase</keyword>
<dbReference type="AlphaFoldDB" id="A0A1N6K4C6"/>